<gene>
    <name evidence="2" type="ORF">Agub_g13726</name>
</gene>
<feature type="signal peptide" evidence="1">
    <location>
        <begin position="1"/>
        <end position="26"/>
    </location>
</feature>
<dbReference type="EMBL" id="BMAR01000050">
    <property type="protein sequence ID" value="GFR51440.1"/>
    <property type="molecule type" value="Genomic_DNA"/>
</dbReference>
<evidence type="ECO:0000256" key="1">
    <source>
        <dbReference type="SAM" id="SignalP"/>
    </source>
</evidence>
<accession>A0AAD3HSX9</accession>
<feature type="non-terminal residue" evidence="2">
    <location>
        <position position="233"/>
    </location>
</feature>
<comment type="caution">
    <text evidence="2">The sequence shown here is derived from an EMBL/GenBank/DDBJ whole genome shotgun (WGS) entry which is preliminary data.</text>
</comment>
<evidence type="ECO:0000313" key="3">
    <source>
        <dbReference type="Proteomes" id="UP001054857"/>
    </source>
</evidence>
<evidence type="ECO:0000313" key="2">
    <source>
        <dbReference type="EMBL" id="GFR51440.1"/>
    </source>
</evidence>
<keyword evidence="1" id="KW-0732">Signal</keyword>
<reference evidence="2 3" key="1">
    <citation type="journal article" date="2021" name="Sci. Rep.">
        <title>Genome sequencing of the multicellular alga Astrephomene provides insights into convergent evolution of germ-soma differentiation.</title>
        <authorList>
            <person name="Yamashita S."/>
            <person name="Yamamoto K."/>
            <person name="Matsuzaki R."/>
            <person name="Suzuki S."/>
            <person name="Yamaguchi H."/>
            <person name="Hirooka S."/>
            <person name="Minakuchi Y."/>
            <person name="Miyagishima S."/>
            <person name="Kawachi M."/>
            <person name="Toyoda A."/>
            <person name="Nozaki H."/>
        </authorList>
    </citation>
    <scope>NUCLEOTIDE SEQUENCE [LARGE SCALE GENOMIC DNA]</scope>
    <source>
        <strain evidence="2 3">NIES-4017</strain>
    </source>
</reference>
<protein>
    <submittedName>
        <fullName evidence="2">Uncharacterized protein</fullName>
    </submittedName>
</protein>
<name>A0AAD3HSX9_9CHLO</name>
<dbReference type="Proteomes" id="UP001054857">
    <property type="component" value="Unassembled WGS sequence"/>
</dbReference>
<sequence length="233" mass="25878">MNQAAFLSGLHAFVCFIACWLAQANAANPEVQLLLEKPGWRRAWSHEDMEPLYNASLYPDLAVFRSRVRLASALGIANQLRKYHMNATRVRRSTAVVVVRGGRVHGVTFDDFNPAFRIRLDSVVSELQRHQDAGWVALEDSIFILNTRDVPLCPLGYCLVPLFSPVKEIRQGSQSSYNDDLLVPLLAYPHEQLVNYPEGDKIPRGALAAHSSQPTSGLDGSSCAAFVRRFAAD</sequence>
<proteinExistence type="predicted"/>
<feature type="chain" id="PRO_5042116482" evidence="1">
    <location>
        <begin position="27"/>
        <end position="233"/>
    </location>
</feature>
<dbReference type="AlphaFoldDB" id="A0AAD3HSX9"/>
<keyword evidence="3" id="KW-1185">Reference proteome</keyword>
<organism evidence="2 3">
    <name type="scientific">Astrephomene gubernaculifera</name>
    <dbReference type="NCBI Taxonomy" id="47775"/>
    <lineage>
        <taxon>Eukaryota</taxon>
        <taxon>Viridiplantae</taxon>
        <taxon>Chlorophyta</taxon>
        <taxon>core chlorophytes</taxon>
        <taxon>Chlorophyceae</taxon>
        <taxon>CS clade</taxon>
        <taxon>Chlamydomonadales</taxon>
        <taxon>Astrephomenaceae</taxon>
        <taxon>Astrephomene</taxon>
    </lineage>
</organism>